<dbReference type="EMBL" id="KB469307">
    <property type="protein sequence ID" value="EPQ52825.1"/>
    <property type="molecule type" value="Genomic_DNA"/>
</dbReference>
<dbReference type="OrthoDB" id="3329002at2759"/>
<dbReference type="RefSeq" id="XP_007869071.1">
    <property type="nucleotide sequence ID" value="XM_007870880.1"/>
</dbReference>
<dbReference type="GeneID" id="19309739"/>
<feature type="region of interest" description="Disordered" evidence="1">
    <location>
        <begin position="17"/>
        <end position="43"/>
    </location>
</feature>
<keyword evidence="3" id="KW-1185">Reference proteome</keyword>
<organism evidence="2 3">
    <name type="scientific">Gloeophyllum trabeum (strain ATCC 11539 / FP-39264 / Madison 617)</name>
    <name type="common">Brown rot fungus</name>
    <dbReference type="NCBI Taxonomy" id="670483"/>
    <lineage>
        <taxon>Eukaryota</taxon>
        <taxon>Fungi</taxon>
        <taxon>Dikarya</taxon>
        <taxon>Basidiomycota</taxon>
        <taxon>Agaricomycotina</taxon>
        <taxon>Agaricomycetes</taxon>
        <taxon>Gloeophyllales</taxon>
        <taxon>Gloeophyllaceae</taxon>
        <taxon>Gloeophyllum</taxon>
    </lineage>
</organism>
<gene>
    <name evidence="2" type="ORF">GLOTRDRAFT_95649</name>
</gene>
<protein>
    <submittedName>
        <fullName evidence="2">Uncharacterized protein</fullName>
    </submittedName>
</protein>
<name>S7RF12_GLOTA</name>
<evidence type="ECO:0000313" key="2">
    <source>
        <dbReference type="EMBL" id="EPQ52825.1"/>
    </source>
</evidence>
<proteinExistence type="predicted"/>
<feature type="region of interest" description="Disordered" evidence="1">
    <location>
        <begin position="321"/>
        <end position="368"/>
    </location>
</feature>
<dbReference type="HOGENOM" id="CLU_823996_0_0_1"/>
<reference evidence="2 3" key="1">
    <citation type="journal article" date="2012" name="Science">
        <title>The Paleozoic origin of enzymatic lignin decomposition reconstructed from 31 fungal genomes.</title>
        <authorList>
            <person name="Floudas D."/>
            <person name="Binder M."/>
            <person name="Riley R."/>
            <person name="Barry K."/>
            <person name="Blanchette R.A."/>
            <person name="Henrissat B."/>
            <person name="Martinez A.T."/>
            <person name="Otillar R."/>
            <person name="Spatafora J.W."/>
            <person name="Yadav J.S."/>
            <person name="Aerts A."/>
            <person name="Benoit I."/>
            <person name="Boyd A."/>
            <person name="Carlson A."/>
            <person name="Copeland A."/>
            <person name="Coutinho P.M."/>
            <person name="de Vries R.P."/>
            <person name="Ferreira P."/>
            <person name="Findley K."/>
            <person name="Foster B."/>
            <person name="Gaskell J."/>
            <person name="Glotzer D."/>
            <person name="Gorecki P."/>
            <person name="Heitman J."/>
            <person name="Hesse C."/>
            <person name="Hori C."/>
            <person name="Igarashi K."/>
            <person name="Jurgens J.A."/>
            <person name="Kallen N."/>
            <person name="Kersten P."/>
            <person name="Kohler A."/>
            <person name="Kuees U."/>
            <person name="Kumar T.K.A."/>
            <person name="Kuo A."/>
            <person name="LaButti K."/>
            <person name="Larrondo L.F."/>
            <person name="Lindquist E."/>
            <person name="Ling A."/>
            <person name="Lombard V."/>
            <person name="Lucas S."/>
            <person name="Lundell T."/>
            <person name="Martin R."/>
            <person name="McLaughlin D.J."/>
            <person name="Morgenstern I."/>
            <person name="Morin E."/>
            <person name="Murat C."/>
            <person name="Nagy L.G."/>
            <person name="Nolan M."/>
            <person name="Ohm R.A."/>
            <person name="Patyshakuliyeva A."/>
            <person name="Rokas A."/>
            <person name="Ruiz-Duenas F.J."/>
            <person name="Sabat G."/>
            <person name="Salamov A."/>
            <person name="Samejima M."/>
            <person name="Schmutz J."/>
            <person name="Slot J.C."/>
            <person name="St John F."/>
            <person name="Stenlid J."/>
            <person name="Sun H."/>
            <person name="Sun S."/>
            <person name="Syed K."/>
            <person name="Tsang A."/>
            <person name="Wiebenga A."/>
            <person name="Young D."/>
            <person name="Pisabarro A."/>
            <person name="Eastwood D.C."/>
            <person name="Martin F."/>
            <person name="Cullen D."/>
            <person name="Grigoriev I.V."/>
            <person name="Hibbett D.S."/>
        </authorList>
    </citation>
    <scope>NUCLEOTIDE SEQUENCE [LARGE SCALE GENOMIC DNA]</scope>
    <source>
        <strain evidence="2 3">ATCC 11539</strain>
    </source>
</reference>
<dbReference type="Proteomes" id="UP000030669">
    <property type="component" value="Unassembled WGS sequence"/>
</dbReference>
<dbReference type="AlphaFoldDB" id="S7RF12"/>
<feature type="compositionally biased region" description="Polar residues" evidence="1">
    <location>
        <begin position="351"/>
        <end position="368"/>
    </location>
</feature>
<accession>S7RF12</accession>
<dbReference type="KEGG" id="gtr:GLOTRDRAFT_95649"/>
<evidence type="ECO:0000256" key="1">
    <source>
        <dbReference type="SAM" id="MobiDB-lite"/>
    </source>
</evidence>
<evidence type="ECO:0000313" key="3">
    <source>
        <dbReference type="Proteomes" id="UP000030669"/>
    </source>
</evidence>
<sequence length="368" mass="41906">MSAPQTTTFDVQTILGRRRRSSDNATSCGIGLEGESRPRKRQRTQGNFLGSLALLSTHTASTVCDLVPSLENTKQQTESAVDVAATAPAHNADNTEVIDHFPVPASVRSRIEEIFDILTGRIPLCALDFDVKLRMRGELRVLEECWKRYKTAVRDAGGDLPVGLIRARHKLDWLEVIRDRYRDDETAPEEDESIYWDWHSPEEGLIPLNEQDARAEEKIASKAAKIRRRILKPCFTMDEILKRFPLEKPAVPPEKCDIAIEIVEPPEPSVEDENDVYEYQDEHFLTTTERDFHPTPVQLDMEKRIVEKAVKEWLREEERSLKRMVEETLVGEENTRPTPEWDDDGDESSKTESQAEQGNGEASEQPTA</sequence>